<gene>
    <name evidence="1" type="ORF">DW099_04360</name>
</gene>
<dbReference type="EMBL" id="QRMS01000001">
    <property type="protein sequence ID" value="RHJ89802.1"/>
    <property type="molecule type" value="Genomic_DNA"/>
</dbReference>
<dbReference type="RefSeq" id="WP_118333836.1">
    <property type="nucleotide sequence ID" value="NZ_AP025567.1"/>
</dbReference>
<accession>A0A415E7M4</accession>
<dbReference type="STRING" id="1776384.GCA_900086585_03160"/>
<evidence type="ECO:0000313" key="1">
    <source>
        <dbReference type="EMBL" id="RHJ89802.1"/>
    </source>
</evidence>
<dbReference type="Proteomes" id="UP000284841">
    <property type="component" value="Unassembled WGS sequence"/>
</dbReference>
<protein>
    <recommendedName>
        <fullName evidence="3">WG repeat-containing protein</fullName>
    </recommendedName>
</protein>
<dbReference type="AlphaFoldDB" id="A0A415E7M4"/>
<proteinExistence type="predicted"/>
<evidence type="ECO:0008006" key="3">
    <source>
        <dbReference type="Google" id="ProtNLM"/>
    </source>
</evidence>
<dbReference type="OrthoDB" id="1948864at2"/>
<reference evidence="1 2" key="1">
    <citation type="submission" date="2018-08" db="EMBL/GenBank/DDBJ databases">
        <title>A genome reference for cultivated species of the human gut microbiota.</title>
        <authorList>
            <person name="Zou Y."/>
            <person name="Xue W."/>
            <person name="Luo G."/>
        </authorList>
    </citation>
    <scope>NUCLEOTIDE SEQUENCE [LARGE SCALE GENOMIC DNA]</scope>
    <source>
        <strain evidence="1 2">AM07-24</strain>
    </source>
</reference>
<sequence length="351" mass="40263">MEKKGKIWTGLLAAALILIGVVAFAGFHQAAKWQESVRKEIQRLNWAVPMGHYDSLGGWVAFKDGEPYFPYAVKEADENRQKMIDTKGKTYNYDALTFDVDDEDEVDYETQRKEEGYLFPADAFWSDDSGDDDIICGAKLLQSDDDVLFETDQFCSIEEIGAGFYQASLVERQYNNDVKVILKNDVTPAFGGSVYLQIGGYSEGLCYCEKVANGDMDNVPLHMKIEKGYYDRNGRLVIPMGDSVYGTQFYEDRAVVYEEEAVYVIDKDGYKLLEKPLRKPIIENQTWDEAYDSTPHWKDRFVIFDGRYYGIMDVDGNWLVKPMFYNLIADHKDFFTVYFGDKKGIVDLRKG</sequence>
<name>A0A415E7M4_9FIRM</name>
<keyword evidence="2" id="KW-1185">Reference proteome</keyword>
<organism evidence="1 2">
    <name type="scientific">Emergencia timonensis</name>
    <dbReference type="NCBI Taxonomy" id="1776384"/>
    <lineage>
        <taxon>Bacteria</taxon>
        <taxon>Bacillati</taxon>
        <taxon>Bacillota</taxon>
        <taxon>Clostridia</taxon>
        <taxon>Peptostreptococcales</taxon>
        <taxon>Anaerovoracaceae</taxon>
        <taxon>Emergencia</taxon>
    </lineage>
</organism>
<comment type="caution">
    <text evidence="1">The sequence shown here is derived from an EMBL/GenBank/DDBJ whole genome shotgun (WGS) entry which is preliminary data.</text>
</comment>
<evidence type="ECO:0000313" key="2">
    <source>
        <dbReference type="Proteomes" id="UP000284841"/>
    </source>
</evidence>